<feature type="chain" id="PRO_5041965670" description="RNase H type-1 domain-containing protein" evidence="3">
    <location>
        <begin position="22"/>
        <end position="1060"/>
    </location>
</feature>
<proteinExistence type="inferred from homology"/>
<evidence type="ECO:0000313" key="4">
    <source>
        <dbReference type="EMBL" id="GFH60570.1"/>
    </source>
</evidence>
<dbReference type="EMBL" id="BLLK01000069">
    <property type="protein sequence ID" value="GFH60570.1"/>
    <property type="molecule type" value="Genomic_DNA"/>
</dbReference>
<reference evidence="4 5" key="1">
    <citation type="journal article" date="2021" name="Sci. Rep.">
        <title>The genome of the diatom Chaetoceros tenuissimus carries an ancient integrated fragment of an extant virus.</title>
        <authorList>
            <person name="Hongo Y."/>
            <person name="Kimura K."/>
            <person name="Takaki Y."/>
            <person name="Yoshida Y."/>
            <person name="Baba S."/>
            <person name="Kobayashi G."/>
            <person name="Nagasaki K."/>
            <person name="Hano T."/>
            <person name="Tomaru Y."/>
        </authorList>
    </citation>
    <scope>NUCLEOTIDE SEQUENCE [LARGE SCALE GENOMIC DNA]</scope>
    <source>
        <strain evidence="4 5">NIES-3715</strain>
    </source>
</reference>
<evidence type="ECO:0000313" key="5">
    <source>
        <dbReference type="Proteomes" id="UP001054902"/>
    </source>
</evidence>
<keyword evidence="3" id="KW-0732">Signal</keyword>
<evidence type="ECO:0000256" key="2">
    <source>
        <dbReference type="ARBA" id="ARBA00022946"/>
    </source>
</evidence>
<dbReference type="GO" id="GO:0003676">
    <property type="term" value="F:nucleic acid binding"/>
    <property type="evidence" value="ECO:0007669"/>
    <property type="project" value="InterPro"/>
</dbReference>
<evidence type="ECO:0000256" key="1">
    <source>
        <dbReference type="ARBA" id="ARBA00007692"/>
    </source>
</evidence>
<dbReference type="InterPro" id="IPR003690">
    <property type="entry name" value="MTERF"/>
</dbReference>
<name>A0AAD3DC01_9STRA</name>
<evidence type="ECO:0000256" key="3">
    <source>
        <dbReference type="SAM" id="SignalP"/>
    </source>
</evidence>
<dbReference type="PANTHER" id="PTHR13068:SF112">
    <property type="entry name" value="TRANSCRIPTION TERMINATION FACTOR 3, MITOCHONDRIAL"/>
    <property type="match status" value="1"/>
</dbReference>
<organism evidence="4 5">
    <name type="scientific">Chaetoceros tenuissimus</name>
    <dbReference type="NCBI Taxonomy" id="426638"/>
    <lineage>
        <taxon>Eukaryota</taxon>
        <taxon>Sar</taxon>
        <taxon>Stramenopiles</taxon>
        <taxon>Ochrophyta</taxon>
        <taxon>Bacillariophyta</taxon>
        <taxon>Coscinodiscophyceae</taxon>
        <taxon>Chaetocerotophycidae</taxon>
        <taxon>Chaetocerotales</taxon>
        <taxon>Chaetocerotaceae</taxon>
        <taxon>Chaetoceros</taxon>
    </lineage>
</organism>
<evidence type="ECO:0008006" key="6">
    <source>
        <dbReference type="Google" id="ProtNLM"/>
    </source>
</evidence>
<sequence>MMFRIQTTLFALTLIVELSMAFHQNIFNQQRHNSAMKEKSLFSCVKQGDENEERYHTYVRFSRAYQRHVVYNCTDKRKQGKSYVKHECQCDQTIESFEFLDDALAKYPNITIDKLHDVGLEKDELDYELIVAGMGTIPSANVLTIKEKQLDTETSKSVLYYLGNIAFTGQQSRYPIGSSELEKMRDSFIHQLGKEVSPKRFESHTKESIQHNYNRLIDLFTRGRERKIFSSGHSDNILMQLTKSGLSCTESEARALISSFPQLCLYDINELEERIRFLISPIDKEFLESIRAVAKPGRGRKGKGTNDIDYYKMMRTGHGAGLSIKQATLAIQAVPRLLSLYHEDSQKQSMLYFYNELGVNMQVLDEGRIELGSRIVGCDNSDLYAFSYLRSIGITWEQIRLVIDCFPIVLYCDTDPVWDLLDSNSSLKNELNPSRLHFLRKRLQVSNAEITAMIKTHPRLASYSANILLKKINAIQDRLHLSSKETRKIILRMPSTLGMSITSSEEKVSVLDRQINFFLDELIISRKDFKVALLKQPSILQYSVESNMRPKIEFFRHKLLLDESSIRKVVRTAPTFLGLSLEGNIKPKIDLLTYQCGLSLEEVGGMIKTVPQIILLSSKKKIGPCIDFLLTELNFDDLGDVGDLLVSFPRILTHSVDSISVKIKMIADALEEEGYQSDIAKNEAVKIVRGNPSILVTSKNVFVNRLAKYKSSNIMLVDGLKPKSVGRKRIVSAKKIDESIEGLALDETRSVIEVTRNNTVNSVYSGIRDATKMLDITASAIDSACTEGINNGQLRFKKRPSVPSQTPKMFYRDIEETPMGLYDENAKEINISAFCSGSVYPSDDINSVRGFRKAGGIAIYVPRVAKAGETFEAKFEEAVKMSFGMIFPRDGENLKFGLVQAGFPFLRPSRARCELYACHGALKVILQLLKQAAEVENMQDKTVNAIIYTDSTYALNLLKDTDALLDWGSVPMQEDVAFDVDGPLALANPDLLFPLTKTMFRMTNNAVINRRRNKRLYIGKEVNIYFRHTSDLAFDKRNIKRSKDLYEEAKSAATWQYKKS</sequence>
<gene>
    <name evidence="4" type="ORF">CTEN210_17046</name>
</gene>
<dbReference type="InterPro" id="IPR038538">
    <property type="entry name" value="MTERF_sf"/>
</dbReference>
<accession>A0AAD3DC01</accession>
<dbReference type="SMART" id="SM00733">
    <property type="entry name" value="Mterf"/>
    <property type="match status" value="8"/>
</dbReference>
<dbReference type="Gene3D" id="1.25.70.10">
    <property type="entry name" value="Transcription termination factor 3, mitochondrial"/>
    <property type="match status" value="2"/>
</dbReference>
<dbReference type="PANTHER" id="PTHR13068">
    <property type="entry name" value="CGI-12 PROTEIN-RELATED"/>
    <property type="match status" value="1"/>
</dbReference>
<dbReference type="AlphaFoldDB" id="A0AAD3DC01"/>
<keyword evidence="5" id="KW-1185">Reference proteome</keyword>
<comment type="caution">
    <text evidence="4">The sequence shown here is derived from an EMBL/GenBank/DDBJ whole genome shotgun (WGS) entry which is preliminary data.</text>
</comment>
<comment type="similarity">
    <text evidence="1">Belongs to the mTERF family.</text>
</comment>
<dbReference type="Proteomes" id="UP001054902">
    <property type="component" value="Unassembled WGS sequence"/>
</dbReference>
<protein>
    <recommendedName>
        <fullName evidence="6">RNase H type-1 domain-containing protein</fullName>
    </recommendedName>
</protein>
<feature type="signal peptide" evidence="3">
    <location>
        <begin position="1"/>
        <end position="21"/>
    </location>
</feature>
<keyword evidence="2" id="KW-0809">Transit peptide</keyword>
<dbReference type="Pfam" id="PF02536">
    <property type="entry name" value="mTERF"/>
    <property type="match status" value="1"/>
</dbReference>